<dbReference type="AlphaFoldDB" id="A0A6H1ZE65"/>
<accession>A0A6H1ZE65</accession>
<protein>
    <submittedName>
        <fullName evidence="1">Putative capsid protein</fullName>
    </submittedName>
</protein>
<gene>
    <name evidence="1" type="ORF">TM448A00243_0029</name>
    <name evidence="2" type="ORF">TM448B00304_0041</name>
</gene>
<organism evidence="1">
    <name type="scientific">viral metagenome</name>
    <dbReference type="NCBI Taxonomy" id="1070528"/>
    <lineage>
        <taxon>unclassified sequences</taxon>
        <taxon>metagenomes</taxon>
        <taxon>organismal metagenomes</taxon>
    </lineage>
</organism>
<proteinExistence type="predicted"/>
<reference evidence="1" key="1">
    <citation type="submission" date="2020-03" db="EMBL/GenBank/DDBJ databases">
        <title>The deep terrestrial virosphere.</title>
        <authorList>
            <person name="Holmfeldt K."/>
            <person name="Nilsson E."/>
            <person name="Simone D."/>
            <person name="Lopez-Fernandez M."/>
            <person name="Wu X."/>
            <person name="de Brujin I."/>
            <person name="Lundin D."/>
            <person name="Andersson A."/>
            <person name="Bertilsson S."/>
            <person name="Dopson M."/>
        </authorList>
    </citation>
    <scope>NUCLEOTIDE SEQUENCE</scope>
    <source>
        <strain evidence="1">TM448A00243</strain>
        <strain evidence="2">TM448B00304</strain>
    </source>
</reference>
<dbReference type="EMBL" id="MT143991">
    <property type="protein sequence ID" value="QJA45480.1"/>
    <property type="molecule type" value="Genomic_DNA"/>
</dbReference>
<name>A0A6H1ZE65_9ZZZZ</name>
<evidence type="ECO:0000313" key="1">
    <source>
        <dbReference type="EMBL" id="QJA45480.1"/>
    </source>
</evidence>
<dbReference type="EMBL" id="MT144607">
    <property type="protein sequence ID" value="QJH94862.1"/>
    <property type="molecule type" value="Genomic_DNA"/>
</dbReference>
<sequence length="286" mass="31667">MTIGVSRVADLNAYFNNIFEDAEFIVREQNMMTRLVRSFTDGRGDQIRKLTEYPEISMSAVAETEDFAAPTQFDKSLISTLTPSELMAQTIITDRRIETDPQNARADAALEMGAAGASKYDVDLCSNFSSLTGGTVGAAGSTMIWGYFFAAISRLRNAKIPRPWYAVLHPYHWHALAKTAAVSQTVTNAPEFQDQIMRQWWVGNVAGVDVFTNANIAVNATTNDAVSAIYNPNAIAIDIRRDLRLEPERDASKRAWELNLTTLYAHGVWRKAWGVYITADATAPTS</sequence>
<evidence type="ECO:0000313" key="2">
    <source>
        <dbReference type="EMBL" id="QJH94862.1"/>
    </source>
</evidence>